<evidence type="ECO:0000256" key="2">
    <source>
        <dbReference type="SAM" id="Phobius"/>
    </source>
</evidence>
<protein>
    <recommendedName>
        <fullName evidence="3">SPOR domain-containing protein</fullName>
    </recommendedName>
</protein>
<dbReference type="PROSITE" id="PS51724">
    <property type="entry name" value="SPOR"/>
    <property type="match status" value="1"/>
</dbReference>
<dbReference type="GO" id="GO:0042834">
    <property type="term" value="F:peptidoglycan binding"/>
    <property type="evidence" value="ECO:0007669"/>
    <property type="project" value="InterPro"/>
</dbReference>
<dbReference type="AlphaFoldDB" id="A0A381SJP4"/>
<dbReference type="SUPFAM" id="SSF110997">
    <property type="entry name" value="Sporulation related repeat"/>
    <property type="match status" value="1"/>
</dbReference>
<reference evidence="4" key="1">
    <citation type="submission" date="2018-05" db="EMBL/GenBank/DDBJ databases">
        <authorList>
            <person name="Lanie J.A."/>
            <person name="Ng W.-L."/>
            <person name="Kazmierczak K.M."/>
            <person name="Andrzejewski T.M."/>
            <person name="Davidsen T.M."/>
            <person name="Wayne K.J."/>
            <person name="Tettelin H."/>
            <person name="Glass J.I."/>
            <person name="Rusch D."/>
            <person name="Podicherti R."/>
            <person name="Tsui H.-C.T."/>
            <person name="Winkler M.E."/>
        </authorList>
    </citation>
    <scope>NUCLEOTIDE SEQUENCE</scope>
</reference>
<proteinExistence type="predicted"/>
<organism evidence="4">
    <name type="scientific">marine metagenome</name>
    <dbReference type="NCBI Taxonomy" id="408172"/>
    <lineage>
        <taxon>unclassified sequences</taxon>
        <taxon>metagenomes</taxon>
        <taxon>ecological metagenomes</taxon>
    </lineage>
</organism>
<evidence type="ECO:0000259" key="3">
    <source>
        <dbReference type="PROSITE" id="PS51724"/>
    </source>
</evidence>
<dbReference type="EMBL" id="UINC01003016">
    <property type="protein sequence ID" value="SVA02547.1"/>
    <property type="molecule type" value="Genomic_DNA"/>
</dbReference>
<accession>A0A381SJP4</accession>
<name>A0A381SJP4_9ZZZZ</name>
<dbReference type="Gene3D" id="3.30.70.1070">
    <property type="entry name" value="Sporulation related repeat"/>
    <property type="match status" value="1"/>
</dbReference>
<feature type="region of interest" description="Disordered" evidence="1">
    <location>
        <begin position="209"/>
        <end position="255"/>
    </location>
</feature>
<evidence type="ECO:0000256" key="1">
    <source>
        <dbReference type="SAM" id="MobiDB-lite"/>
    </source>
</evidence>
<feature type="transmembrane region" description="Helical" evidence="2">
    <location>
        <begin position="7"/>
        <end position="29"/>
    </location>
</feature>
<sequence length="335" mass="36457">MAEKRGLVIVVSVILAIDVGVYAFAVYPWTSRVSQTEARRAIAASELALATEAYVVANEASVSRTALDGQLQRFYEEVLPTNLANARNLLNPYLDDLADETNLVLERRTSTSDRERESLLAKLETRMVLAGEYRDIREFIHRLETAPEFILIEEVLLAQQPETDGALVLTLGVSTYFRELTVTGEVPGSNLAPDGRSTDLDGEASVVAPEETFSPGASRVSDSVEPETGSVSEGGSERGAATSGDEGEPVAVPSESEVEEYAIQVAAFESSVTAAALAERLAMQGYPSYVVEPVDDELPVLYRVRLGQFSDRSSAEAMGQRIQDEEELDWYVVPQ</sequence>
<evidence type="ECO:0000313" key="4">
    <source>
        <dbReference type="EMBL" id="SVA02547.1"/>
    </source>
</evidence>
<dbReference type="Pfam" id="PF05036">
    <property type="entry name" value="SPOR"/>
    <property type="match status" value="1"/>
</dbReference>
<dbReference type="Gene3D" id="3.30.70.60">
    <property type="match status" value="1"/>
</dbReference>
<dbReference type="InterPro" id="IPR014717">
    <property type="entry name" value="Transl_elong_EF1B/ribsomal_bS6"/>
</dbReference>
<keyword evidence="2" id="KW-0812">Transmembrane</keyword>
<dbReference type="InterPro" id="IPR036680">
    <property type="entry name" value="SPOR-like_sf"/>
</dbReference>
<feature type="domain" description="SPOR" evidence="3">
    <location>
        <begin position="255"/>
        <end position="335"/>
    </location>
</feature>
<keyword evidence="2" id="KW-1133">Transmembrane helix</keyword>
<keyword evidence="2" id="KW-0472">Membrane</keyword>
<dbReference type="InterPro" id="IPR007730">
    <property type="entry name" value="SPOR-like_dom"/>
</dbReference>
<gene>
    <name evidence="4" type="ORF">METZ01_LOCUS55401</name>
</gene>